<evidence type="ECO:0000256" key="1">
    <source>
        <dbReference type="SAM" id="Coils"/>
    </source>
</evidence>
<protein>
    <submittedName>
        <fullName evidence="3">Uncharacterized protein</fullName>
    </submittedName>
</protein>
<dbReference type="EMBL" id="QRDX01000001">
    <property type="protein sequence ID" value="RED50043.1"/>
    <property type="molecule type" value="Genomic_DNA"/>
</dbReference>
<comment type="caution">
    <text evidence="3">The sequence shown here is derived from an EMBL/GenBank/DDBJ whole genome shotgun (WGS) entry which is preliminary data.</text>
</comment>
<organism evidence="3 4">
    <name type="scientific">Seonamhaeicola aphaedonensis</name>
    <dbReference type="NCBI Taxonomy" id="1461338"/>
    <lineage>
        <taxon>Bacteria</taxon>
        <taxon>Pseudomonadati</taxon>
        <taxon>Bacteroidota</taxon>
        <taxon>Flavobacteriia</taxon>
        <taxon>Flavobacteriales</taxon>
        <taxon>Flavobacteriaceae</taxon>
    </lineage>
</organism>
<evidence type="ECO:0000313" key="4">
    <source>
        <dbReference type="Proteomes" id="UP000256629"/>
    </source>
</evidence>
<proteinExistence type="predicted"/>
<name>A0A3D9HKP4_9FLAO</name>
<sequence length="300" mass="34188">MKIKFTLLIIAFSTVFFAFAQTNLNNYKYVIVPNRFDFLKKKDQYQLNSLAEFLFKKHGFNAFLEGEDYPEDLKRNRCLALRSDVSAESGMFKTKLKIELKDCNDQTVYTSPFGESRDKEYEKAYNAALRQAFEGLGKLNYNYVPNKGVSSLNSISSTPQESDVKNEVSEEIKELKAEIETLKKAKQTVQVEAKKEALVVIQEPKKEVVTAAPPKNNNIKPTKTIEDKTPSDVLYAQPITNGFQLVDSSPKVVYKINKTGIDSVFLVEGKNAIVYKKGNSWVIEYYEEDTMKTEALNIKF</sequence>
<evidence type="ECO:0000256" key="2">
    <source>
        <dbReference type="SAM" id="SignalP"/>
    </source>
</evidence>
<feature type="signal peptide" evidence="2">
    <location>
        <begin position="1"/>
        <end position="20"/>
    </location>
</feature>
<accession>A0A3D9HKP4</accession>
<evidence type="ECO:0000313" key="3">
    <source>
        <dbReference type="EMBL" id="RED50043.1"/>
    </source>
</evidence>
<keyword evidence="1" id="KW-0175">Coiled coil</keyword>
<feature type="coiled-coil region" evidence="1">
    <location>
        <begin position="165"/>
        <end position="192"/>
    </location>
</feature>
<keyword evidence="2" id="KW-0732">Signal</keyword>
<reference evidence="3 4" key="1">
    <citation type="submission" date="2018-07" db="EMBL/GenBank/DDBJ databases">
        <title>Genomic Encyclopedia of Type Strains, Phase III (KMG-III): the genomes of soil and plant-associated and newly described type strains.</title>
        <authorList>
            <person name="Whitman W."/>
        </authorList>
    </citation>
    <scope>NUCLEOTIDE SEQUENCE [LARGE SCALE GENOMIC DNA]</scope>
    <source>
        <strain evidence="3 4">CECT 8487</strain>
    </source>
</reference>
<dbReference type="Proteomes" id="UP000256629">
    <property type="component" value="Unassembled WGS sequence"/>
</dbReference>
<feature type="chain" id="PRO_5017680692" evidence="2">
    <location>
        <begin position="21"/>
        <end position="300"/>
    </location>
</feature>
<dbReference type="RefSeq" id="WP_116039005.1">
    <property type="nucleotide sequence ID" value="NZ_QRDX01000001.1"/>
</dbReference>
<dbReference type="AlphaFoldDB" id="A0A3D9HKP4"/>
<dbReference type="OrthoDB" id="1274006at2"/>
<keyword evidence="4" id="KW-1185">Reference proteome</keyword>
<gene>
    <name evidence="3" type="ORF">DFQ02_10163</name>
</gene>